<dbReference type="InterPro" id="IPR022271">
    <property type="entry name" value="Lipocalin_ApoD"/>
</dbReference>
<dbReference type="InterPro" id="IPR012674">
    <property type="entry name" value="Calycin"/>
</dbReference>
<dbReference type="PANTHER" id="PTHR10612:SF62">
    <property type="entry name" value="LIPOCALIN_CYTOSOLIC FATTY-ACID BINDING DOMAIN-CONTAINING PROTEIN"/>
    <property type="match status" value="1"/>
</dbReference>
<dbReference type="Proteomes" id="UP000192578">
    <property type="component" value="Unassembled WGS sequence"/>
</dbReference>
<protein>
    <recommendedName>
        <fullName evidence="4">Apolipoprotein D</fullName>
    </recommendedName>
</protein>
<keyword evidence="6" id="KW-0964">Secreted</keyword>
<feature type="signal peptide" evidence="13">
    <location>
        <begin position="1"/>
        <end position="25"/>
    </location>
</feature>
<keyword evidence="10" id="KW-1015">Disulfide bond</keyword>
<evidence type="ECO:0000256" key="5">
    <source>
        <dbReference type="ARBA" id="ARBA00022448"/>
    </source>
</evidence>
<evidence type="ECO:0000256" key="9">
    <source>
        <dbReference type="ARBA" id="ARBA00023121"/>
    </source>
</evidence>
<dbReference type="Pfam" id="PF08212">
    <property type="entry name" value="Lipocalin_2"/>
    <property type="match status" value="1"/>
</dbReference>
<organism evidence="15 16">
    <name type="scientific">Hypsibius exemplaris</name>
    <name type="common">Freshwater tardigrade</name>
    <dbReference type="NCBI Taxonomy" id="2072580"/>
    <lineage>
        <taxon>Eukaryota</taxon>
        <taxon>Metazoa</taxon>
        <taxon>Ecdysozoa</taxon>
        <taxon>Tardigrada</taxon>
        <taxon>Eutardigrada</taxon>
        <taxon>Parachela</taxon>
        <taxon>Hypsibioidea</taxon>
        <taxon>Hypsibiidae</taxon>
        <taxon>Hypsibius</taxon>
    </lineage>
</organism>
<reference evidence="16" key="1">
    <citation type="submission" date="2017-01" db="EMBL/GenBank/DDBJ databases">
        <title>Comparative genomics of anhydrobiosis in the tardigrade Hypsibius dujardini.</title>
        <authorList>
            <person name="Yoshida Y."/>
            <person name="Koutsovoulos G."/>
            <person name="Laetsch D."/>
            <person name="Stevens L."/>
            <person name="Kumar S."/>
            <person name="Horikawa D."/>
            <person name="Ishino K."/>
            <person name="Komine S."/>
            <person name="Tomita M."/>
            <person name="Blaxter M."/>
            <person name="Arakawa K."/>
        </authorList>
    </citation>
    <scope>NUCLEOTIDE SEQUENCE [LARGE SCALE GENOMIC DNA]</scope>
    <source>
        <strain evidence="16">Z151</strain>
    </source>
</reference>
<evidence type="ECO:0000256" key="6">
    <source>
        <dbReference type="ARBA" id="ARBA00022525"/>
    </source>
</evidence>
<dbReference type="EMBL" id="MTYJ01000037">
    <property type="protein sequence ID" value="OQV19625.1"/>
    <property type="molecule type" value="Genomic_DNA"/>
</dbReference>
<comment type="function">
    <text evidence="12">Secreted heat soluble protein acting as a molecular shield in water-deficient condition. Tardigrade-specific intrinsically disordered proteins (TDPs) are essential for desiccation tolerance by forming non-crystalline amorphous solids upon desiccation, and this vitrified state mirrors their protective capabilities.</text>
</comment>
<evidence type="ECO:0000256" key="13">
    <source>
        <dbReference type="PIRNR" id="PIRNR036893"/>
    </source>
</evidence>
<dbReference type="GO" id="GO:0006629">
    <property type="term" value="P:lipid metabolic process"/>
    <property type="evidence" value="ECO:0007669"/>
    <property type="project" value="TreeGrafter"/>
</dbReference>
<keyword evidence="8" id="KW-0346">Stress response</keyword>
<evidence type="ECO:0000256" key="2">
    <source>
        <dbReference type="ARBA" id="ARBA00006119"/>
    </source>
</evidence>
<name>A0A1W0WWR4_HYPEX</name>
<accession>A0A1W0WWR4</accession>
<comment type="subcellular location">
    <subcellularLocation>
        <location evidence="1">Secreted</location>
    </subcellularLocation>
</comment>
<keyword evidence="7 13" id="KW-0732">Signal</keyword>
<dbReference type="Gene3D" id="2.40.128.20">
    <property type="match status" value="1"/>
</dbReference>
<evidence type="ECO:0000256" key="11">
    <source>
        <dbReference type="ARBA" id="ARBA00023180"/>
    </source>
</evidence>
<dbReference type="SUPFAM" id="SSF50814">
    <property type="entry name" value="Lipocalins"/>
    <property type="match status" value="1"/>
</dbReference>
<dbReference type="InterPro" id="IPR003057">
    <property type="entry name" value="Invtbrt_color"/>
</dbReference>
<comment type="caution">
    <text evidence="15">The sequence shown here is derived from an EMBL/GenBank/DDBJ whole genome shotgun (WGS) entry which is preliminary data.</text>
</comment>
<evidence type="ECO:0000256" key="3">
    <source>
        <dbReference type="ARBA" id="ARBA00006889"/>
    </source>
</evidence>
<dbReference type="OrthoDB" id="565904at2759"/>
<dbReference type="AlphaFoldDB" id="A0A1W0WWR4"/>
<comment type="similarity">
    <text evidence="3 13">Belongs to the calycin superfamily. Lipocalin family.</text>
</comment>
<dbReference type="GO" id="GO:0005576">
    <property type="term" value="C:extracellular region"/>
    <property type="evidence" value="ECO:0007669"/>
    <property type="project" value="UniProtKB-SubCell"/>
</dbReference>
<keyword evidence="16" id="KW-1185">Reference proteome</keyword>
<proteinExistence type="inferred from homology"/>
<dbReference type="InterPro" id="IPR000566">
    <property type="entry name" value="Lipocln_cytosolic_FA-bd_dom"/>
</dbReference>
<keyword evidence="11" id="KW-0325">Glycoprotein</keyword>
<dbReference type="GO" id="GO:0008289">
    <property type="term" value="F:lipid binding"/>
    <property type="evidence" value="ECO:0007669"/>
    <property type="project" value="UniProtKB-KW"/>
</dbReference>
<evidence type="ECO:0000256" key="7">
    <source>
        <dbReference type="ARBA" id="ARBA00022729"/>
    </source>
</evidence>
<dbReference type="PRINTS" id="PR01273">
    <property type="entry name" value="INVTBRTCOLOR"/>
</dbReference>
<feature type="chain" id="PRO_5013436551" description="Apolipoprotein D" evidence="13">
    <location>
        <begin position="26"/>
        <end position="202"/>
    </location>
</feature>
<evidence type="ECO:0000256" key="8">
    <source>
        <dbReference type="ARBA" id="ARBA00023016"/>
    </source>
</evidence>
<evidence type="ECO:0000256" key="10">
    <source>
        <dbReference type="ARBA" id="ARBA00023157"/>
    </source>
</evidence>
<dbReference type="PIRSF" id="PIRSF036893">
    <property type="entry name" value="Lipocalin_ApoD"/>
    <property type="match status" value="1"/>
</dbReference>
<evidence type="ECO:0000256" key="1">
    <source>
        <dbReference type="ARBA" id="ARBA00004613"/>
    </source>
</evidence>
<evidence type="ECO:0000313" key="15">
    <source>
        <dbReference type="EMBL" id="OQV19625.1"/>
    </source>
</evidence>
<dbReference type="PANTHER" id="PTHR10612">
    <property type="entry name" value="APOLIPOPROTEIN D"/>
    <property type="match status" value="1"/>
</dbReference>
<dbReference type="GO" id="GO:0031409">
    <property type="term" value="F:pigment binding"/>
    <property type="evidence" value="ECO:0007669"/>
    <property type="project" value="InterPro"/>
</dbReference>
<keyword evidence="9" id="KW-0446">Lipid-binding</keyword>
<evidence type="ECO:0000256" key="4">
    <source>
        <dbReference type="ARBA" id="ARBA00019890"/>
    </source>
</evidence>
<evidence type="ECO:0000259" key="14">
    <source>
        <dbReference type="Pfam" id="PF08212"/>
    </source>
</evidence>
<dbReference type="FunFam" id="2.40.128.20:FF:000003">
    <property type="entry name" value="Apolipoprotein D"/>
    <property type="match status" value="1"/>
</dbReference>
<evidence type="ECO:0000313" key="16">
    <source>
        <dbReference type="Proteomes" id="UP000192578"/>
    </source>
</evidence>
<gene>
    <name evidence="15" type="ORF">BV898_06399</name>
</gene>
<comment type="similarity">
    <text evidence="2">Belongs to the Secretory-abundant heat soluble protein (SAHS) family.</text>
</comment>
<keyword evidence="5" id="KW-0813">Transport</keyword>
<dbReference type="GO" id="GO:0000302">
    <property type="term" value="P:response to reactive oxygen species"/>
    <property type="evidence" value="ECO:0007669"/>
    <property type="project" value="TreeGrafter"/>
</dbReference>
<evidence type="ECO:0000256" key="12">
    <source>
        <dbReference type="ARBA" id="ARBA00045493"/>
    </source>
</evidence>
<dbReference type="GO" id="GO:0005737">
    <property type="term" value="C:cytoplasm"/>
    <property type="evidence" value="ECO:0007669"/>
    <property type="project" value="TreeGrafter"/>
</dbReference>
<feature type="domain" description="Lipocalin/cytosolic fatty-acid binding" evidence="14">
    <location>
        <begin position="42"/>
        <end position="177"/>
    </location>
</feature>
<sequence length="202" mass="22563">MPATMKLCIILVGAVFCSAISGVYGRPGTRNKCPEVRVKGQLNLEQYLGHWHDIQRFPNDFQHDTICDTANYEQLNTTHVEVVNTATANNGSIISIKGVAYVPDPAAPAKFLVLFPRSSIPIPYWVLDTDYTNYAVVYSCINPQGNATIAQEFAWVLSRQPMLQEQFMEAARGAIQRNNVDPVEGVSRFMDTVQANCVNYRM</sequence>